<dbReference type="SUPFAM" id="SSF53098">
    <property type="entry name" value="Ribonuclease H-like"/>
    <property type="match status" value="1"/>
</dbReference>
<gene>
    <name evidence="3" type="ORF">RHGRI_016556</name>
</gene>
<protein>
    <recommendedName>
        <fullName evidence="2">HAT C-terminal dimerisation domain-containing protein</fullName>
    </recommendedName>
</protein>
<feature type="compositionally biased region" description="Low complexity" evidence="1">
    <location>
        <begin position="15"/>
        <end position="31"/>
    </location>
</feature>
<evidence type="ECO:0000256" key="1">
    <source>
        <dbReference type="SAM" id="MobiDB-lite"/>
    </source>
</evidence>
<dbReference type="AlphaFoldDB" id="A0AAV6JUL7"/>
<dbReference type="Proteomes" id="UP000823749">
    <property type="component" value="Chromosome 6"/>
</dbReference>
<dbReference type="PANTHER" id="PTHR23272:SF193">
    <property type="entry name" value="OS07G0624100 PROTEIN"/>
    <property type="match status" value="1"/>
</dbReference>
<evidence type="ECO:0000313" key="4">
    <source>
        <dbReference type="Proteomes" id="UP000823749"/>
    </source>
</evidence>
<dbReference type="PANTHER" id="PTHR23272">
    <property type="entry name" value="BED FINGER-RELATED"/>
    <property type="match status" value="1"/>
</dbReference>
<dbReference type="InterPro" id="IPR008906">
    <property type="entry name" value="HATC_C_dom"/>
</dbReference>
<dbReference type="InterPro" id="IPR012337">
    <property type="entry name" value="RNaseH-like_sf"/>
</dbReference>
<feature type="compositionally biased region" description="Polar residues" evidence="1">
    <location>
        <begin position="1"/>
        <end position="10"/>
    </location>
</feature>
<name>A0AAV6JUL7_9ERIC</name>
<dbReference type="GO" id="GO:0046983">
    <property type="term" value="F:protein dimerization activity"/>
    <property type="evidence" value="ECO:0007669"/>
    <property type="project" value="InterPro"/>
</dbReference>
<proteinExistence type="predicted"/>
<feature type="region of interest" description="Disordered" evidence="1">
    <location>
        <begin position="1"/>
        <end position="34"/>
    </location>
</feature>
<feature type="domain" description="HAT C-terminal dimerisation" evidence="2">
    <location>
        <begin position="103"/>
        <end position="164"/>
    </location>
</feature>
<evidence type="ECO:0000259" key="2">
    <source>
        <dbReference type="Pfam" id="PF05699"/>
    </source>
</evidence>
<sequence length="164" mass="17583">MASVNMSTAVNEGAPQSQQQVPSTPSESQQPCPATMKVIDTLNRICGEYAKFESSKPSSHQVVHEAGLEQPNIGAGGSQQAFSLKSKFQKHLAQEGNGVGKSEVDRYLGETCENDVPNFDLLNWWKVNSPRYAVLSQVAQDLLAIPVSSVASESAFSTGGRVLD</sequence>
<dbReference type="Pfam" id="PF05699">
    <property type="entry name" value="Dimer_Tnp_hAT"/>
    <property type="match status" value="1"/>
</dbReference>
<dbReference type="EMBL" id="JACTNZ010000006">
    <property type="protein sequence ID" value="KAG5543836.1"/>
    <property type="molecule type" value="Genomic_DNA"/>
</dbReference>
<keyword evidence="4" id="KW-1185">Reference proteome</keyword>
<reference evidence="3 4" key="1">
    <citation type="submission" date="2020-08" db="EMBL/GenBank/DDBJ databases">
        <title>Plant Genome Project.</title>
        <authorList>
            <person name="Zhang R.-G."/>
        </authorList>
    </citation>
    <scope>NUCLEOTIDE SEQUENCE [LARGE SCALE GENOMIC DNA]</scope>
    <source>
        <strain evidence="3">WSP0</strain>
        <tissue evidence="3">Leaf</tissue>
    </source>
</reference>
<accession>A0AAV6JUL7</accession>
<comment type="caution">
    <text evidence="3">The sequence shown here is derived from an EMBL/GenBank/DDBJ whole genome shotgun (WGS) entry which is preliminary data.</text>
</comment>
<organism evidence="3 4">
    <name type="scientific">Rhododendron griersonianum</name>
    <dbReference type="NCBI Taxonomy" id="479676"/>
    <lineage>
        <taxon>Eukaryota</taxon>
        <taxon>Viridiplantae</taxon>
        <taxon>Streptophyta</taxon>
        <taxon>Embryophyta</taxon>
        <taxon>Tracheophyta</taxon>
        <taxon>Spermatophyta</taxon>
        <taxon>Magnoliopsida</taxon>
        <taxon>eudicotyledons</taxon>
        <taxon>Gunneridae</taxon>
        <taxon>Pentapetalae</taxon>
        <taxon>asterids</taxon>
        <taxon>Ericales</taxon>
        <taxon>Ericaceae</taxon>
        <taxon>Ericoideae</taxon>
        <taxon>Rhodoreae</taxon>
        <taxon>Rhododendron</taxon>
    </lineage>
</organism>
<evidence type="ECO:0000313" key="3">
    <source>
        <dbReference type="EMBL" id="KAG5543836.1"/>
    </source>
</evidence>